<dbReference type="AlphaFoldDB" id="A0A0C3C6E1"/>
<evidence type="ECO:0000313" key="3">
    <source>
        <dbReference type="Proteomes" id="UP000053424"/>
    </source>
</evidence>
<dbReference type="EMBL" id="KN831773">
    <property type="protein sequence ID" value="KIM44455.1"/>
    <property type="molecule type" value="Genomic_DNA"/>
</dbReference>
<evidence type="ECO:0000313" key="2">
    <source>
        <dbReference type="EMBL" id="KIM44455.1"/>
    </source>
</evidence>
<name>A0A0C3C6E1_HEBCY</name>
<reference evidence="2 3" key="1">
    <citation type="submission" date="2014-04" db="EMBL/GenBank/DDBJ databases">
        <authorList>
            <consortium name="DOE Joint Genome Institute"/>
            <person name="Kuo A."/>
            <person name="Gay G."/>
            <person name="Dore J."/>
            <person name="Kohler A."/>
            <person name="Nagy L.G."/>
            <person name="Floudas D."/>
            <person name="Copeland A."/>
            <person name="Barry K.W."/>
            <person name="Cichocki N."/>
            <person name="Veneault-Fourrey C."/>
            <person name="LaButti K."/>
            <person name="Lindquist E.A."/>
            <person name="Lipzen A."/>
            <person name="Lundell T."/>
            <person name="Morin E."/>
            <person name="Murat C."/>
            <person name="Sun H."/>
            <person name="Tunlid A."/>
            <person name="Henrissat B."/>
            <person name="Grigoriev I.V."/>
            <person name="Hibbett D.S."/>
            <person name="Martin F."/>
            <person name="Nordberg H.P."/>
            <person name="Cantor M.N."/>
            <person name="Hua S.X."/>
        </authorList>
    </citation>
    <scope>NUCLEOTIDE SEQUENCE [LARGE SCALE GENOMIC DNA]</scope>
    <source>
        <strain evidence="3">h7</strain>
    </source>
</reference>
<reference evidence="3" key="2">
    <citation type="submission" date="2015-01" db="EMBL/GenBank/DDBJ databases">
        <title>Evolutionary Origins and Diversification of the Mycorrhizal Mutualists.</title>
        <authorList>
            <consortium name="DOE Joint Genome Institute"/>
            <consortium name="Mycorrhizal Genomics Consortium"/>
            <person name="Kohler A."/>
            <person name="Kuo A."/>
            <person name="Nagy L.G."/>
            <person name="Floudas D."/>
            <person name="Copeland A."/>
            <person name="Barry K.W."/>
            <person name="Cichocki N."/>
            <person name="Veneault-Fourrey C."/>
            <person name="LaButti K."/>
            <person name="Lindquist E.A."/>
            <person name="Lipzen A."/>
            <person name="Lundell T."/>
            <person name="Morin E."/>
            <person name="Murat C."/>
            <person name="Riley R."/>
            <person name="Ohm R."/>
            <person name="Sun H."/>
            <person name="Tunlid A."/>
            <person name="Henrissat B."/>
            <person name="Grigoriev I.V."/>
            <person name="Hibbett D.S."/>
            <person name="Martin F."/>
        </authorList>
    </citation>
    <scope>NUCLEOTIDE SEQUENCE [LARGE SCALE GENOMIC DNA]</scope>
    <source>
        <strain evidence="3">h7</strain>
    </source>
</reference>
<evidence type="ECO:0000256" key="1">
    <source>
        <dbReference type="SAM" id="MobiDB-lite"/>
    </source>
</evidence>
<protein>
    <submittedName>
        <fullName evidence="2">Uncharacterized protein</fullName>
    </submittedName>
</protein>
<feature type="region of interest" description="Disordered" evidence="1">
    <location>
        <begin position="22"/>
        <end position="41"/>
    </location>
</feature>
<dbReference type="Proteomes" id="UP000053424">
    <property type="component" value="Unassembled WGS sequence"/>
</dbReference>
<gene>
    <name evidence="2" type="ORF">M413DRAFT_431484</name>
</gene>
<accession>A0A0C3C6E1</accession>
<keyword evidence="3" id="KW-1185">Reference proteome</keyword>
<sequence length="167" mass="18531">MIRVECTATRVTIAYPARRSGYEPDHWSGKQQASIPSSIMKEKGATSDTAKIFKRGRMAVCFIMAEETRFDAFAVHIQSRIGVCRSAAFRRSDVGVTKKNSENQFYLSSFTDEGTSLLRETHPEFSGSCNTRVGLGWATDPDTHSVMLEVVQSLGVSNLMRLMGILN</sequence>
<proteinExistence type="predicted"/>
<dbReference type="HOGENOM" id="CLU_1594740_0_0_1"/>
<organism evidence="2 3">
    <name type="scientific">Hebeloma cylindrosporum</name>
    <dbReference type="NCBI Taxonomy" id="76867"/>
    <lineage>
        <taxon>Eukaryota</taxon>
        <taxon>Fungi</taxon>
        <taxon>Dikarya</taxon>
        <taxon>Basidiomycota</taxon>
        <taxon>Agaricomycotina</taxon>
        <taxon>Agaricomycetes</taxon>
        <taxon>Agaricomycetidae</taxon>
        <taxon>Agaricales</taxon>
        <taxon>Agaricineae</taxon>
        <taxon>Hymenogastraceae</taxon>
        <taxon>Hebeloma</taxon>
    </lineage>
</organism>